<dbReference type="Proteomes" id="UP000190559">
    <property type="component" value="Unassembled WGS sequence"/>
</dbReference>
<proteinExistence type="predicted"/>
<evidence type="ECO:0000256" key="2">
    <source>
        <dbReference type="SAM" id="SignalP"/>
    </source>
</evidence>
<name>A0A1T1NT06_9XANT</name>
<comment type="caution">
    <text evidence="3">The sequence shown here is derived from an EMBL/GenBank/DDBJ whole genome shotgun (WGS) entry which is preliminary data.</text>
</comment>
<keyword evidence="2" id="KW-0732">Signal</keyword>
<feature type="compositionally biased region" description="Polar residues" evidence="1">
    <location>
        <begin position="127"/>
        <end position="138"/>
    </location>
</feature>
<dbReference type="RefSeq" id="WP_033479676.1">
    <property type="nucleotide sequence ID" value="NZ_LOJW01000047.1"/>
</dbReference>
<accession>A0A1T1NT06</accession>
<reference evidence="3 4" key="1">
    <citation type="submission" date="2015-12" db="EMBL/GenBank/DDBJ databases">
        <authorList>
            <person name="Shamseldin A."/>
            <person name="Moawad H."/>
            <person name="Abd El-Rahim W.M."/>
            <person name="Sadowsky M.J."/>
        </authorList>
    </citation>
    <scope>NUCLEOTIDE SEQUENCE [LARGE SCALE GENOMIC DNA]</scope>
    <source>
        <strain evidence="3 4">LMG9050</strain>
    </source>
</reference>
<feature type="chain" id="PRO_5010576714" evidence="2">
    <location>
        <begin position="35"/>
        <end position="158"/>
    </location>
</feature>
<evidence type="ECO:0000256" key="1">
    <source>
        <dbReference type="SAM" id="MobiDB-lite"/>
    </source>
</evidence>
<feature type="signal peptide" evidence="2">
    <location>
        <begin position="1"/>
        <end position="34"/>
    </location>
</feature>
<dbReference type="AlphaFoldDB" id="A0A1T1NT06"/>
<sequence>MLNRSGTRRRRMAKRWSVAGLLFAAGLMSGHALAVALDLDKPFKPQAAQVRADLADGEKYSEISQDERAKVGAALDRIEAAFQAQPDIRALQPEQLTAVRNDQELVTRILTKAREDSRLICRRERATGSQMSTKQCMTAAQRRRQTTVSQDEISRRQR</sequence>
<gene>
    <name evidence="3" type="ORF">Xmlh_04095</name>
</gene>
<organism evidence="3 4">
    <name type="scientific">Xanthomonas axonopodis pv. melhusii</name>
    <dbReference type="NCBI Taxonomy" id="487834"/>
    <lineage>
        <taxon>Bacteria</taxon>
        <taxon>Pseudomonadati</taxon>
        <taxon>Pseudomonadota</taxon>
        <taxon>Gammaproteobacteria</taxon>
        <taxon>Lysobacterales</taxon>
        <taxon>Lysobacteraceae</taxon>
        <taxon>Xanthomonas</taxon>
    </lineage>
</organism>
<feature type="region of interest" description="Disordered" evidence="1">
    <location>
        <begin position="123"/>
        <end position="158"/>
    </location>
</feature>
<evidence type="ECO:0000313" key="4">
    <source>
        <dbReference type="Proteomes" id="UP000190559"/>
    </source>
</evidence>
<evidence type="ECO:0000313" key="3">
    <source>
        <dbReference type="EMBL" id="OOW66515.1"/>
    </source>
</evidence>
<dbReference type="EMBL" id="LOJW01000047">
    <property type="protein sequence ID" value="OOW66515.1"/>
    <property type="molecule type" value="Genomic_DNA"/>
</dbReference>
<protein>
    <submittedName>
        <fullName evidence="3">Uncharacterized protein</fullName>
    </submittedName>
</protein>